<keyword evidence="4" id="KW-1185">Reference proteome</keyword>
<dbReference type="GO" id="GO:0009535">
    <property type="term" value="C:chloroplast thylakoid membrane"/>
    <property type="evidence" value="ECO:0007669"/>
    <property type="project" value="TreeGrafter"/>
</dbReference>
<evidence type="ECO:0000313" key="3">
    <source>
        <dbReference type="EMBL" id="GBF89492.1"/>
    </source>
</evidence>
<dbReference type="PANTHER" id="PTHR37240">
    <property type="entry name" value="PREPROTEIN TRANSLOCASE SUBUNIT SECE1"/>
    <property type="match status" value="1"/>
</dbReference>
<keyword evidence="2" id="KW-1133">Transmembrane helix</keyword>
<dbReference type="PANTHER" id="PTHR37240:SF1">
    <property type="entry name" value="PREPROTEIN TRANSLOCASE SUBUNIT SECE1"/>
    <property type="match status" value="1"/>
</dbReference>
<dbReference type="InParanoid" id="A0A2V0NS57"/>
<dbReference type="STRING" id="307507.A0A2V0NS57"/>
<evidence type="ECO:0000256" key="1">
    <source>
        <dbReference type="SAM" id="MobiDB-lite"/>
    </source>
</evidence>
<dbReference type="Proteomes" id="UP000247498">
    <property type="component" value="Unassembled WGS sequence"/>
</dbReference>
<dbReference type="FunCoup" id="A0A2V0NS57">
    <property type="interactions" value="389"/>
</dbReference>
<gene>
    <name evidence="3" type="ORF">Rsub_02064</name>
</gene>
<proteinExistence type="predicted"/>
<keyword evidence="2" id="KW-0812">Transmembrane</keyword>
<sequence>MQALQRRCGSGVGARPAVGAPRQQLVVRRTSVRRAAIEEKRDTAGSETSSSPADLLNSEEGRRLAELRKQQREAPPSKASGNIIQGALDEAQLISWPKPGKALLDTVLVLGIVSGTGAALFGVNVLLTDAFNWWYSH</sequence>
<protein>
    <submittedName>
        <fullName evidence="3">Pre translocase subunit SECE1</fullName>
    </submittedName>
</protein>
<feature type="compositionally biased region" description="Basic and acidic residues" evidence="1">
    <location>
        <begin position="35"/>
        <end position="44"/>
    </location>
</feature>
<reference evidence="3 4" key="1">
    <citation type="journal article" date="2018" name="Sci. Rep.">
        <title>Raphidocelis subcapitata (=Pseudokirchneriella subcapitata) provides an insight into genome evolution and environmental adaptations in the Sphaeropleales.</title>
        <authorList>
            <person name="Suzuki S."/>
            <person name="Yamaguchi H."/>
            <person name="Nakajima N."/>
            <person name="Kawachi M."/>
        </authorList>
    </citation>
    <scope>NUCLEOTIDE SEQUENCE [LARGE SCALE GENOMIC DNA]</scope>
    <source>
        <strain evidence="3 4">NIES-35</strain>
    </source>
</reference>
<dbReference type="EMBL" id="BDRX01000010">
    <property type="protein sequence ID" value="GBF89492.1"/>
    <property type="molecule type" value="Genomic_DNA"/>
</dbReference>
<keyword evidence="2" id="KW-0472">Membrane</keyword>
<organism evidence="3 4">
    <name type="scientific">Raphidocelis subcapitata</name>
    <dbReference type="NCBI Taxonomy" id="307507"/>
    <lineage>
        <taxon>Eukaryota</taxon>
        <taxon>Viridiplantae</taxon>
        <taxon>Chlorophyta</taxon>
        <taxon>core chlorophytes</taxon>
        <taxon>Chlorophyceae</taxon>
        <taxon>CS clade</taxon>
        <taxon>Sphaeropleales</taxon>
        <taxon>Selenastraceae</taxon>
        <taxon>Raphidocelis</taxon>
    </lineage>
</organism>
<dbReference type="AlphaFoldDB" id="A0A2V0NS57"/>
<comment type="caution">
    <text evidence="3">The sequence shown here is derived from an EMBL/GenBank/DDBJ whole genome shotgun (WGS) entry which is preliminary data.</text>
</comment>
<evidence type="ECO:0000313" key="4">
    <source>
        <dbReference type="Proteomes" id="UP000247498"/>
    </source>
</evidence>
<dbReference type="InterPro" id="IPR055330">
    <property type="entry name" value="SECE1-like"/>
</dbReference>
<feature type="region of interest" description="Disordered" evidence="1">
    <location>
        <begin position="1"/>
        <end position="60"/>
    </location>
</feature>
<name>A0A2V0NS57_9CHLO</name>
<feature type="transmembrane region" description="Helical" evidence="2">
    <location>
        <begin position="102"/>
        <end position="127"/>
    </location>
</feature>
<accession>A0A2V0NS57</accession>
<dbReference type="OrthoDB" id="533171at2759"/>
<evidence type="ECO:0000256" key="2">
    <source>
        <dbReference type="SAM" id="Phobius"/>
    </source>
</evidence>